<dbReference type="EMBL" id="BK015148">
    <property type="protein sequence ID" value="DAD92894.1"/>
    <property type="molecule type" value="Genomic_DNA"/>
</dbReference>
<dbReference type="Pfam" id="PF01936">
    <property type="entry name" value="NYN"/>
    <property type="match status" value="1"/>
</dbReference>
<dbReference type="GO" id="GO:0004540">
    <property type="term" value="F:RNA nuclease activity"/>
    <property type="evidence" value="ECO:0007669"/>
    <property type="project" value="InterPro"/>
</dbReference>
<feature type="domain" description="NYN" evidence="1">
    <location>
        <begin position="158"/>
        <end position="209"/>
    </location>
</feature>
<evidence type="ECO:0000259" key="1">
    <source>
        <dbReference type="Pfam" id="PF01936"/>
    </source>
</evidence>
<reference evidence="2" key="1">
    <citation type="journal article" date="2021" name="Proc. Natl. Acad. Sci. U.S.A.">
        <title>A Catalog of Tens of Thousands of Viruses from Human Metagenomes Reveals Hidden Associations with Chronic Diseases.</title>
        <authorList>
            <person name="Tisza M.J."/>
            <person name="Buck C.B."/>
        </authorList>
    </citation>
    <scope>NUCLEOTIDE SEQUENCE</scope>
    <source>
        <strain evidence="2">CtxzZ3</strain>
    </source>
</reference>
<accession>A0A8S5NDW4</accession>
<evidence type="ECO:0000313" key="2">
    <source>
        <dbReference type="EMBL" id="DAD92894.1"/>
    </source>
</evidence>
<dbReference type="InterPro" id="IPR021139">
    <property type="entry name" value="NYN"/>
</dbReference>
<organism evidence="2">
    <name type="scientific">Siphoviridae sp. ctxzZ3</name>
    <dbReference type="NCBI Taxonomy" id="2826523"/>
    <lineage>
        <taxon>Viruses</taxon>
        <taxon>Duplodnaviria</taxon>
        <taxon>Heunggongvirae</taxon>
        <taxon>Uroviricota</taxon>
        <taxon>Caudoviricetes</taxon>
    </lineage>
</organism>
<dbReference type="CDD" id="cd18722">
    <property type="entry name" value="PIN_NicB-like"/>
    <property type="match status" value="1"/>
</dbReference>
<dbReference type="Gene3D" id="3.40.50.1010">
    <property type="entry name" value="5'-nuclease"/>
    <property type="match status" value="1"/>
</dbReference>
<sequence>MSKNKHGEKKLHEPKVFDNVVTAILVDGGFYRKRAHACFGNQTPEERADQLESYVKRHLNEKINGIEHEHTLYRIFYYDCPPIDKAIYDPINKKNIEFSKTDTFKWTNEFFTELKKRRKFALRLGELSDAEQGYYLPPLKTKELLSGKLKVEDIQLQDLSLMMKQKGVDMRIGVDIASLAYKKQVNQIILIAGDSDFVPAAKLARREGIDFVLDPLGAKIKENLFEHIDGLNVKDNNFKGKFKNTPK</sequence>
<proteinExistence type="predicted"/>
<name>A0A8S5NDW4_9CAUD</name>
<protein>
    <submittedName>
        <fullName evidence="2">NicB-like protein</fullName>
    </submittedName>
</protein>